<gene>
    <name evidence="8" type="ORF">QP116_06285</name>
</gene>
<name>A0AAP4C6U8_9MICC</name>
<organism evidence="8 9">
    <name type="scientific">Pseudoglutamicibacter cumminsii</name>
    <dbReference type="NCBI Taxonomy" id="156979"/>
    <lineage>
        <taxon>Bacteria</taxon>
        <taxon>Bacillati</taxon>
        <taxon>Actinomycetota</taxon>
        <taxon>Actinomycetes</taxon>
        <taxon>Micrococcales</taxon>
        <taxon>Micrococcaceae</taxon>
        <taxon>Pseudoglutamicibacter</taxon>
    </lineage>
</organism>
<dbReference type="GO" id="GO:0046872">
    <property type="term" value="F:metal ion binding"/>
    <property type="evidence" value="ECO:0007669"/>
    <property type="project" value="UniProtKB-KW"/>
</dbReference>
<dbReference type="InterPro" id="IPR033756">
    <property type="entry name" value="YlxH/NBP35"/>
</dbReference>
<dbReference type="EMBL" id="JASODW010000006">
    <property type="protein sequence ID" value="MDK6275344.1"/>
    <property type="molecule type" value="Genomic_DNA"/>
</dbReference>
<keyword evidence="6" id="KW-0378">Hydrolase</keyword>
<comment type="similarity">
    <text evidence="6">Belongs to the Mrp/NBP35 ATP-binding proteins family.</text>
</comment>
<keyword evidence="2 6" id="KW-0547">Nucleotide-binding</keyword>
<accession>A0AAP4C6U8</accession>
<proteinExistence type="inferred from homology"/>
<dbReference type="InterPro" id="IPR027417">
    <property type="entry name" value="P-loop_NTPase"/>
</dbReference>
<sequence>MPTAEFSDRSRLSEHVHRALSSVQDPELRRPLADLGMLSDVTVTDDGRVSVTVKLTVEGCPMKSRIADDVEAAARTVDGVSDVDVTLDVMSPQERAELVGSLKRTGSPLTKPDTLTRIIAVASGKGGVGKSAVTVNLAAALAAEGYKVGVIDADVLGFSVPGLMGVTDKPTRVDDLILPPVAHGVKVMSIGMFLDSNQPVMWRGPMLHRALEQFVNEVHFGDLDFLLLDLPPGTGDVAISVGQLLPHAGVLVVTTPQAAAAEVAERAGAMAHQVGQKVLGVVENMSFMRMPDGSVSHIFGSGGGELVAQHLSEQVGYPVAVRAQIPLEEKLRIGSDEGTPVVLSSESSEAADALRALARELASAPRGLAGKPLGVTPR</sequence>
<reference evidence="8" key="1">
    <citation type="submission" date="2023-05" db="EMBL/GenBank/DDBJ databases">
        <title>Cataloging the Phylogenetic Diversity of Human Bladder Bacteria.</title>
        <authorList>
            <person name="Du J."/>
        </authorList>
    </citation>
    <scope>NUCLEOTIDE SEQUENCE</scope>
    <source>
        <strain evidence="8">UMB9978</strain>
    </source>
</reference>
<dbReference type="Proteomes" id="UP001240483">
    <property type="component" value="Unassembled WGS sequence"/>
</dbReference>
<evidence type="ECO:0000256" key="2">
    <source>
        <dbReference type="ARBA" id="ARBA00022741"/>
    </source>
</evidence>
<dbReference type="InterPro" id="IPR034904">
    <property type="entry name" value="FSCA_dom_sf"/>
</dbReference>
<feature type="domain" description="MIP18 family-like" evidence="7">
    <location>
        <begin position="14"/>
        <end position="85"/>
    </location>
</feature>
<dbReference type="InterPro" id="IPR002744">
    <property type="entry name" value="MIP18-like"/>
</dbReference>
<dbReference type="PANTHER" id="PTHR42961:SF2">
    <property type="entry name" value="IRON-SULFUR PROTEIN NUBPL"/>
    <property type="match status" value="1"/>
</dbReference>
<evidence type="ECO:0000313" key="8">
    <source>
        <dbReference type="EMBL" id="MDK6275344.1"/>
    </source>
</evidence>
<dbReference type="InterPro" id="IPR019591">
    <property type="entry name" value="Mrp/NBP35_ATP-bd"/>
</dbReference>
<comment type="caution">
    <text evidence="8">The sequence shown here is derived from an EMBL/GenBank/DDBJ whole genome shotgun (WGS) entry which is preliminary data.</text>
</comment>
<evidence type="ECO:0000256" key="5">
    <source>
        <dbReference type="ARBA" id="ARBA00023014"/>
    </source>
</evidence>
<keyword evidence="5 6" id="KW-0411">Iron-sulfur</keyword>
<dbReference type="Gene3D" id="3.30.300.130">
    <property type="entry name" value="Fe-S cluster assembly (FSCA)"/>
    <property type="match status" value="1"/>
</dbReference>
<dbReference type="GO" id="GO:0140663">
    <property type="term" value="F:ATP-dependent FeS chaperone activity"/>
    <property type="evidence" value="ECO:0007669"/>
    <property type="project" value="InterPro"/>
</dbReference>
<evidence type="ECO:0000256" key="3">
    <source>
        <dbReference type="ARBA" id="ARBA00022840"/>
    </source>
</evidence>
<dbReference type="GO" id="GO:0016887">
    <property type="term" value="F:ATP hydrolysis activity"/>
    <property type="evidence" value="ECO:0007669"/>
    <property type="project" value="UniProtKB-UniRule"/>
</dbReference>
<feature type="binding site" evidence="6">
    <location>
        <begin position="124"/>
        <end position="131"/>
    </location>
    <ligand>
        <name>ATP</name>
        <dbReference type="ChEBI" id="CHEBI:30616"/>
    </ligand>
</feature>
<keyword evidence="1 6" id="KW-0479">Metal-binding</keyword>
<dbReference type="GO" id="GO:0051539">
    <property type="term" value="F:4 iron, 4 sulfur cluster binding"/>
    <property type="evidence" value="ECO:0007669"/>
    <property type="project" value="TreeGrafter"/>
</dbReference>
<dbReference type="InterPro" id="IPR044304">
    <property type="entry name" value="NUBPL-like"/>
</dbReference>
<keyword evidence="4 6" id="KW-0408">Iron</keyword>
<protein>
    <recommendedName>
        <fullName evidence="6">Iron-sulfur cluster carrier protein</fullName>
    </recommendedName>
</protein>
<dbReference type="AlphaFoldDB" id="A0AAP4C6U8"/>
<dbReference type="RefSeq" id="WP_285333211.1">
    <property type="nucleotide sequence ID" value="NZ_JASODW010000006.1"/>
</dbReference>
<evidence type="ECO:0000259" key="7">
    <source>
        <dbReference type="Pfam" id="PF01883"/>
    </source>
</evidence>
<keyword evidence="3 6" id="KW-0067">ATP-binding</keyword>
<dbReference type="SUPFAM" id="SSF117916">
    <property type="entry name" value="Fe-S cluster assembly (FSCA) domain-like"/>
    <property type="match status" value="1"/>
</dbReference>
<dbReference type="Pfam" id="PF10609">
    <property type="entry name" value="ParA"/>
    <property type="match status" value="1"/>
</dbReference>
<dbReference type="PANTHER" id="PTHR42961">
    <property type="entry name" value="IRON-SULFUR PROTEIN NUBPL"/>
    <property type="match status" value="1"/>
</dbReference>
<dbReference type="GO" id="GO:0005524">
    <property type="term" value="F:ATP binding"/>
    <property type="evidence" value="ECO:0007669"/>
    <property type="project" value="UniProtKB-UniRule"/>
</dbReference>
<dbReference type="CDD" id="cd02037">
    <property type="entry name" value="Mrp_NBP35"/>
    <property type="match status" value="1"/>
</dbReference>
<dbReference type="HAMAP" id="MF_02040">
    <property type="entry name" value="Mrp_NBP35"/>
    <property type="match status" value="1"/>
</dbReference>
<evidence type="ECO:0000313" key="9">
    <source>
        <dbReference type="Proteomes" id="UP001240483"/>
    </source>
</evidence>
<comment type="function">
    <text evidence="6">Binds and transfers iron-sulfur (Fe-S) clusters to target apoproteins. Can hydrolyze ATP.</text>
</comment>
<evidence type="ECO:0000256" key="1">
    <source>
        <dbReference type="ARBA" id="ARBA00022723"/>
    </source>
</evidence>
<dbReference type="Pfam" id="PF01883">
    <property type="entry name" value="FeS_assembly_P"/>
    <property type="match status" value="1"/>
</dbReference>
<dbReference type="SUPFAM" id="SSF52540">
    <property type="entry name" value="P-loop containing nucleoside triphosphate hydrolases"/>
    <property type="match status" value="1"/>
</dbReference>
<dbReference type="Gene3D" id="3.40.50.300">
    <property type="entry name" value="P-loop containing nucleotide triphosphate hydrolases"/>
    <property type="match status" value="1"/>
</dbReference>
<dbReference type="GO" id="GO:0016226">
    <property type="term" value="P:iron-sulfur cluster assembly"/>
    <property type="evidence" value="ECO:0007669"/>
    <property type="project" value="InterPro"/>
</dbReference>
<evidence type="ECO:0000256" key="4">
    <source>
        <dbReference type="ARBA" id="ARBA00023004"/>
    </source>
</evidence>
<evidence type="ECO:0000256" key="6">
    <source>
        <dbReference type="HAMAP-Rule" id="MF_02040"/>
    </source>
</evidence>
<comment type="subunit">
    <text evidence="6">Homodimer.</text>
</comment>